<keyword evidence="8" id="KW-1185">Reference proteome</keyword>
<keyword evidence="2" id="KW-0238">DNA-binding</keyword>
<feature type="active site" description="O-(5'-phospho-DNA)-serine intermediate" evidence="4 5">
    <location>
        <position position="9"/>
    </location>
</feature>
<dbReference type="CDD" id="cd03768">
    <property type="entry name" value="SR_ResInv"/>
    <property type="match status" value="1"/>
</dbReference>
<dbReference type="OrthoDB" id="9797501at2"/>
<sequence length="200" mass="22100">MKARYIRVSSATQNTIRQTINANKDEQVFIDVVSGVVPFNERTESSKLIEAIENGLVNYVSVEAIDRLGRSTYEIQSTIEYFNKMNVTLKVDNLGIESLVNNKVNPTFKLISDVLANVSEMERTNSKERQAQGIKIAVALGKFKGRVKGSGASDSEVLEKYKLVVKTLNNHPDLSLRKIASISGVSLATVQKVKGILVKQ</sequence>
<dbReference type="InterPro" id="IPR036162">
    <property type="entry name" value="Resolvase-like_N_sf"/>
</dbReference>
<keyword evidence="1" id="KW-0229">DNA integration</keyword>
<accession>A0A1B9DKH3</accession>
<evidence type="ECO:0000313" key="7">
    <source>
        <dbReference type="EMBL" id="OCB70202.1"/>
    </source>
</evidence>
<dbReference type="PANTHER" id="PTHR30461">
    <property type="entry name" value="DNA-INVERTASE FROM LAMBDOID PROPHAGE"/>
    <property type="match status" value="1"/>
</dbReference>
<dbReference type="SMART" id="SM00857">
    <property type="entry name" value="Resolvase"/>
    <property type="match status" value="1"/>
</dbReference>
<evidence type="ECO:0000313" key="8">
    <source>
        <dbReference type="Proteomes" id="UP000093510"/>
    </source>
</evidence>
<dbReference type="EMBL" id="LVEP01000064">
    <property type="protein sequence ID" value="OCB70202.1"/>
    <property type="molecule type" value="Genomic_DNA"/>
</dbReference>
<evidence type="ECO:0000256" key="1">
    <source>
        <dbReference type="ARBA" id="ARBA00022908"/>
    </source>
</evidence>
<evidence type="ECO:0000256" key="2">
    <source>
        <dbReference type="ARBA" id="ARBA00023125"/>
    </source>
</evidence>
<dbReference type="GO" id="GO:0015074">
    <property type="term" value="P:DNA integration"/>
    <property type="evidence" value="ECO:0007669"/>
    <property type="project" value="UniProtKB-KW"/>
</dbReference>
<dbReference type="SUPFAM" id="SSF53041">
    <property type="entry name" value="Resolvase-like"/>
    <property type="match status" value="1"/>
</dbReference>
<dbReference type="Gene3D" id="3.40.50.1390">
    <property type="entry name" value="Resolvase, N-terminal catalytic domain"/>
    <property type="match status" value="1"/>
</dbReference>
<gene>
    <name evidence="7" type="ORF">LPBF_12210</name>
</gene>
<dbReference type="InterPro" id="IPR006119">
    <property type="entry name" value="Resolv_N"/>
</dbReference>
<dbReference type="Proteomes" id="UP000093510">
    <property type="component" value="Unassembled WGS sequence"/>
</dbReference>
<evidence type="ECO:0000256" key="3">
    <source>
        <dbReference type="ARBA" id="ARBA00023172"/>
    </source>
</evidence>
<dbReference type="GO" id="GO:0003677">
    <property type="term" value="F:DNA binding"/>
    <property type="evidence" value="ECO:0007669"/>
    <property type="project" value="UniProtKB-KW"/>
</dbReference>
<protein>
    <submittedName>
        <fullName evidence="7">Transposase</fullName>
    </submittedName>
</protein>
<reference evidence="7 8" key="1">
    <citation type="submission" date="2016-03" db="EMBL/GenBank/DDBJ databases">
        <authorList>
            <person name="Ploux O."/>
        </authorList>
    </citation>
    <scope>NUCLEOTIDE SEQUENCE [LARGE SCALE GENOMIC DNA]</scope>
    <source>
        <strain evidence="7 8">LPB0076</strain>
    </source>
</reference>
<evidence type="ECO:0000259" key="6">
    <source>
        <dbReference type="PROSITE" id="PS51736"/>
    </source>
</evidence>
<dbReference type="AlphaFoldDB" id="A0A1B9DKH3"/>
<feature type="domain" description="Resolvase/invertase-type recombinase catalytic" evidence="6">
    <location>
        <begin position="1"/>
        <end position="141"/>
    </location>
</feature>
<dbReference type="Pfam" id="PF00239">
    <property type="entry name" value="Resolvase"/>
    <property type="match status" value="1"/>
</dbReference>
<dbReference type="GO" id="GO:0000150">
    <property type="term" value="F:DNA strand exchange activity"/>
    <property type="evidence" value="ECO:0007669"/>
    <property type="project" value="InterPro"/>
</dbReference>
<proteinExistence type="predicted"/>
<dbReference type="InterPro" id="IPR050639">
    <property type="entry name" value="SSR_resolvase"/>
</dbReference>
<keyword evidence="3" id="KW-0233">DNA recombination</keyword>
<dbReference type="RefSeq" id="WP_066336970.1">
    <property type="nucleotide sequence ID" value="NZ_CP017688.1"/>
</dbReference>
<evidence type="ECO:0000256" key="4">
    <source>
        <dbReference type="PIRSR" id="PIRSR606118-50"/>
    </source>
</evidence>
<dbReference type="InterPro" id="IPR006118">
    <property type="entry name" value="Recombinase_CS"/>
</dbReference>
<dbReference type="PROSITE" id="PS00397">
    <property type="entry name" value="RECOMBINASES_1"/>
    <property type="match status" value="1"/>
</dbReference>
<comment type="caution">
    <text evidence="7">The sequence shown here is derived from an EMBL/GenBank/DDBJ whole genome shotgun (WGS) entry which is preliminary data.</text>
</comment>
<organism evidence="7 8">
    <name type="scientific">Flavobacterium crassostreae</name>
    <dbReference type="NCBI Taxonomy" id="1763534"/>
    <lineage>
        <taxon>Bacteria</taxon>
        <taxon>Pseudomonadati</taxon>
        <taxon>Bacteroidota</taxon>
        <taxon>Flavobacteriia</taxon>
        <taxon>Flavobacteriales</taxon>
        <taxon>Flavobacteriaceae</taxon>
        <taxon>Flavobacterium</taxon>
    </lineage>
</organism>
<evidence type="ECO:0000256" key="5">
    <source>
        <dbReference type="PROSITE-ProRule" id="PRU10137"/>
    </source>
</evidence>
<dbReference type="PANTHER" id="PTHR30461:SF2">
    <property type="entry name" value="SERINE RECOMBINASE PINE-RELATED"/>
    <property type="match status" value="1"/>
</dbReference>
<dbReference type="PROSITE" id="PS51736">
    <property type="entry name" value="RECOMBINASES_3"/>
    <property type="match status" value="1"/>
</dbReference>
<name>A0A1B9DKH3_9FLAO</name>